<sequence>MRRKYNPKISCSLSRIGSFDVLEELEKTKSEIASIFSPTNSQCSSPLLSPKRKPTRVKETIFEKLPPISVHRNPMSMISGREINYELKKKYKPKNKSRLKQWAVTRNIIDRNINLDRAESYLENHGIRFSHYYSQSGL</sequence>
<dbReference type="AlphaFoldDB" id="A0AAU9JPY9"/>
<reference evidence="1" key="1">
    <citation type="submission" date="2021-09" db="EMBL/GenBank/DDBJ databases">
        <authorList>
            <consortium name="AG Swart"/>
            <person name="Singh M."/>
            <person name="Singh A."/>
            <person name="Seah K."/>
            <person name="Emmerich C."/>
        </authorList>
    </citation>
    <scope>NUCLEOTIDE SEQUENCE</scope>
    <source>
        <strain evidence="1">ATCC30299</strain>
    </source>
</reference>
<proteinExistence type="predicted"/>
<dbReference type="Proteomes" id="UP001162131">
    <property type="component" value="Unassembled WGS sequence"/>
</dbReference>
<name>A0AAU9JPY9_9CILI</name>
<organism evidence="1 2">
    <name type="scientific">Blepharisma stoltei</name>
    <dbReference type="NCBI Taxonomy" id="1481888"/>
    <lineage>
        <taxon>Eukaryota</taxon>
        <taxon>Sar</taxon>
        <taxon>Alveolata</taxon>
        <taxon>Ciliophora</taxon>
        <taxon>Postciliodesmatophora</taxon>
        <taxon>Heterotrichea</taxon>
        <taxon>Heterotrichida</taxon>
        <taxon>Blepharismidae</taxon>
        <taxon>Blepharisma</taxon>
    </lineage>
</organism>
<evidence type="ECO:0000313" key="1">
    <source>
        <dbReference type="EMBL" id="CAG9326571.1"/>
    </source>
</evidence>
<accession>A0AAU9JPY9</accession>
<gene>
    <name evidence="1" type="ORF">BSTOLATCC_MIC40996</name>
</gene>
<dbReference type="EMBL" id="CAJZBQ010000040">
    <property type="protein sequence ID" value="CAG9326571.1"/>
    <property type="molecule type" value="Genomic_DNA"/>
</dbReference>
<keyword evidence="2" id="KW-1185">Reference proteome</keyword>
<evidence type="ECO:0000313" key="2">
    <source>
        <dbReference type="Proteomes" id="UP001162131"/>
    </source>
</evidence>
<protein>
    <submittedName>
        <fullName evidence="1">Uncharacterized protein</fullName>
    </submittedName>
</protein>
<comment type="caution">
    <text evidence="1">The sequence shown here is derived from an EMBL/GenBank/DDBJ whole genome shotgun (WGS) entry which is preliminary data.</text>
</comment>